<keyword evidence="1" id="KW-0812">Transmembrane</keyword>
<evidence type="ECO:0000313" key="2">
    <source>
        <dbReference type="EMBL" id="ETO19683.1"/>
    </source>
</evidence>
<comment type="caution">
    <text evidence="2">The sequence shown here is derived from an EMBL/GenBank/DDBJ whole genome shotgun (WGS) entry which is preliminary data.</text>
</comment>
<evidence type="ECO:0000256" key="1">
    <source>
        <dbReference type="SAM" id="Phobius"/>
    </source>
</evidence>
<organism evidence="2 3">
    <name type="scientific">Reticulomyxa filosa</name>
    <dbReference type="NCBI Taxonomy" id="46433"/>
    <lineage>
        <taxon>Eukaryota</taxon>
        <taxon>Sar</taxon>
        <taxon>Rhizaria</taxon>
        <taxon>Retaria</taxon>
        <taxon>Foraminifera</taxon>
        <taxon>Monothalamids</taxon>
        <taxon>Reticulomyxidae</taxon>
        <taxon>Reticulomyxa</taxon>
    </lineage>
</organism>
<protein>
    <submittedName>
        <fullName evidence="2">Uncharacterized protein</fullName>
    </submittedName>
</protein>
<name>X6N196_RETFI</name>
<proteinExistence type="predicted"/>
<keyword evidence="1" id="KW-1133">Transmembrane helix</keyword>
<reference evidence="2 3" key="1">
    <citation type="journal article" date="2013" name="Curr. Biol.">
        <title>The Genome of the Foraminiferan Reticulomyxa filosa.</title>
        <authorList>
            <person name="Glockner G."/>
            <person name="Hulsmann N."/>
            <person name="Schleicher M."/>
            <person name="Noegel A.A."/>
            <person name="Eichinger L."/>
            <person name="Gallinger C."/>
            <person name="Pawlowski J."/>
            <person name="Sierra R."/>
            <person name="Euteneuer U."/>
            <person name="Pillet L."/>
            <person name="Moustafa A."/>
            <person name="Platzer M."/>
            <person name="Groth M."/>
            <person name="Szafranski K."/>
            <person name="Schliwa M."/>
        </authorList>
    </citation>
    <scope>NUCLEOTIDE SEQUENCE [LARGE SCALE GENOMIC DNA]</scope>
</reference>
<accession>X6N196</accession>
<feature type="transmembrane region" description="Helical" evidence="1">
    <location>
        <begin position="6"/>
        <end position="24"/>
    </location>
</feature>
<sequence length="332" mass="38069">MRTEIYIIINTFICNVVIIFKVAISSQQKGISIDIFTNMSFHYQRNYASKAIPKHHLEDTKPKQNSVAAKLQSINQRTKQQASKTRKKQPVFTIKTITTESPVLQCQIGQIQKDLLLIFQEESRVQCCMDNLKHNKDKAMQTVEDLFDESIALLKEKKEVALHNIRRYTEGKNNEFIDYSQDLKKRAKQLHKQIADIVELDKYNTNGLTSNYILFQIDETMYHLDPAISIQLHNTNDNISEMLAQLFSQQLVIIERGSVQVVDITIGRTSSGNPHALVHWRTNNIIKGDHCSLELQLSSYSENNNSAKWYISTLCPKESTIGTIPINGDDEK</sequence>
<dbReference type="AlphaFoldDB" id="X6N196"/>
<keyword evidence="3" id="KW-1185">Reference proteome</keyword>
<dbReference type="Proteomes" id="UP000023152">
    <property type="component" value="Unassembled WGS sequence"/>
</dbReference>
<keyword evidence="1" id="KW-0472">Membrane</keyword>
<dbReference type="EMBL" id="ASPP01013401">
    <property type="protein sequence ID" value="ETO19683.1"/>
    <property type="molecule type" value="Genomic_DNA"/>
</dbReference>
<evidence type="ECO:0000313" key="3">
    <source>
        <dbReference type="Proteomes" id="UP000023152"/>
    </source>
</evidence>
<gene>
    <name evidence="2" type="ORF">RFI_17548</name>
</gene>